<name>A0ACC0F844_9ERIC</name>
<dbReference type="EMBL" id="CM045768">
    <property type="protein sequence ID" value="KAI7984257.1"/>
    <property type="molecule type" value="Genomic_DNA"/>
</dbReference>
<organism evidence="1 2">
    <name type="scientific">Camellia lanceoleosa</name>
    <dbReference type="NCBI Taxonomy" id="1840588"/>
    <lineage>
        <taxon>Eukaryota</taxon>
        <taxon>Viridiplantae</taxon>
        <taxon>Streptophyta</taxon>
        <taxon>Embryophyta</taxon>
        <taxon>Tracheophyta</taxon>
        <taxon>Spermatophyta</taxon>
        <taxon>Magnoliopsida</taxon>
        <taxon>eudicotyledons</taxon>
        <taxon>Gunneridae</taxon>
        <taxon>Pentapetalae</taxon>
        <taxon>asterids</taxon>
        <taxon>Ericales</taxon>
        <taxon>Theaceae</taxon>
        <taxon>Camellia</taxon>
    </lineage>
</organism>
<protein>
    <submittedName>
        <fullName evidence="1">Uncharacterized protein</fullName>
    </submittedName>
</protein>
<dbReference type="Proteomes" id="UP001060215">
    <property type="component" value="Chromosome 11"/>
</dbReference>
<evidence type="ECO:0000313" key="2">
    <source>
        <dbReference type="Proteomes" id="UP001060215"/>
    </source>
</evidence>
<evidence type="ECO:0000313" key="1">
    <source>
        <dbReference type="EMBL" id="KAI7984257.1"/>
    </source>
</evidence>
<reference evidence="1 2" key="1">
    <citation type="journal article" date="2022" name="Plant J.">
        <title>Chromosome-level genome of Camellia lanceoleosa provides a valuable resource for understanding genome evolution and self-incompatibility.</title>
        <authorList>
            <person name="Gong W."/>
            <person name="Xiao S."/>
            <person name="Wang L."/>
            <person name="Liao Z."/>
            <person name="Chang Y."/>
            <person name="Mo W."/>
            <person name="Hu G."/>
            <person name="Li W."/>
            <person name="Zhao G."/>
            <person name="Zhu H."/>
            <person name="Hu X."/>
            <person name="Ji K."/>
            <person name="Xiang X."/>
            <person name="Song Q."/>
            <person name="Yuan D."/>
            <person name="Jin S."/>
            <person name="Zhang L."/>
        </authorList>
    </citation>
    <scope>NUCLEOTIDE SEQUENCE [LARGE SCALE GENOMIC DNA]</scope>
    <source>
        <strain evidence="1">SQ_2022a</strain>
    </source>
</reference>
<keyword evidence="2" id="KW-1185">Reference proteome</keyword>
<sequence length="96" mass="11305">MLKRGSVTISLFSNSAVLVGWCRRRRRRRKGSTVRLGNKRRGFCLRCRPVVVNWGVVVCPFRMLKKIIMEVVSNGRLMETYYWSLPIFRPQLFPLC</sequence>
<accession>A0ACC0F844</accession>
<gene>
    <name evidence="1" type="ORF">LOK49_LG15G00933</name>
</gene>
<comment type="caution">
    <text evidence="1">The sequence shown here is derived from an EMBL/GenBank/DDBJ whole genome shotgun (WGS) entry which is preliminary data.</text>
</comment>
<proteinExistence type="predicted"/>